<proteinExistence type="predicted"/>
<evidence type="ECO:0000313" key="1">
    <source>
        <dbReference type="EMBL" id="HFX13238.1"/>
    </source>
</evidence>
<comment type="caution">
    <text evidence="1">The sequence shown here is derived from an EMBL/GenBank/DDBJ whole genome shotgun (WGS) entry which is preliminary data.</text>
</comment>
<dbReference type="EMBL" id="DTIN01000013">
    <property type="protein sequence ID" value="HFX13238.1"/>
    <property type="molecule type" value="Genomic_DNA"/>
</dbReference>
<gene>
    <name evidence="1" type="ORF">ENW00_03640</name>
</gene>
<accession>A0A7C3RHW4</accession>
<organism evidence="1">
    <name type="scientific">Dictyoglomus thermophilum</name>
    <dbReference type="NCBI Taxonomy" id="14"/>
    <lineage>
        <taxon>Bacteria</taxon>
        <taxon>Pseudomonadati</taxon>
        <taxon>Dictyoglomota</taxon>
        <taxon>Dictyoglomia</taxon>
        <taxon>Dictyoglomales</taxon>
        <taxon>Dictyoglomaceae</taxon>
        <taxon>Dictyoglomus</taxon>
    </lineage>
</organism>
<name>A0A7C3RHW4_DICTH</name>
<reference evidence="1" key="1">
    <citation type="journal article" date="2020" name="mSystems">
        <title>Genome- and Community-Level Interaction Insights into Carbon Utilization and Element Cycling Functions of Hydrothermarchaeota in Hydrothermal Sediment.</title>
        <authorList>
            <person name="Zhou Z."/>
            <person name="Liu Y."/>
            <person name="Xu W."/>
            <person name="Pan J."/>
            <person name="Luo Z.H."/>
            <person name="Li M."/>
        </authorList>
    </citation>
    <scope>NUCLEOTIDE SEQUENCE [LARGE SCALE GENOMIC DNA]</scope>
    <source>
        <strain evidence="1">SpSt-81</strain>
    </source>
</reference>
<protein>
    <submittedName>
        <fullName evidence="1">Uncharacterized protein</fullName>
    </submittedName>
</protein>
<dbReference type="AlphaFoldDB" id="A0A7C3RHW4"/>
<sequence length="797" mass="92248">MKRTIIFVTFIIILLNISHPQSLDLRGNLNLNLYYSYFLGETSLNYLSSDIKEGLYLSQNSQFSLNYLLPNLSLSFNYLSQPVEKINLSIDTYKVLLYFSNNLSLSLSPLTLHNKILNGIYVNYKNDKSNILFVVSQIESKKKIAKIYGNNSEGPYFIGDFFLVPNKERVFLNGKSLERDTDYIIDYTYGILYFSFPISQDDELLIEYEASGFQEIYNLYGFSLSYSLIGMNFINLQDTNTKTNRRFLEGNIIFKKNFQSLEIRRAFSFLDEIYSGYADYIKYSLTLPILNINFEYLFGDKNYPYIPQVLGNLNLTSGEKIYSLNLKLNPSFIDLLFNFSKGKDGEKIISNAKWNIYSSNILLSYKKEKDNITNGIFFTYTKAFLNLGYQKEISQNYIASTYSYSFQPKTDNTQLYISVSKKNINSSGSILEENQQNAGITISNRSWEIGFGEIYKENINLNPSSPINITQNFITDGYNSIFELNYVPVQDISIYINNVYVENNGTFTYYLPDGTYETYTVSYTIEENLLNILFEDENGKNPPPSGLTITVNYKAYIPFKSITKTDTFSLKLKFQNLSLSLSYQKILKDLKEDKVLSLSTYGMILPSLWINITGNTYLGKIKNNISLNATYYFNPSSLYFGLYYNEIEGRRILSSNITLKLYLAPYEANLGIDYYRNDYSNDYFQNTGYNLNLKRKFNTWELKGNISQNWKSASYNLGLYRTNLQSLSISFNYFEGKNEFSLSHEGYSNSANKYTLSFSYSPSKLKDNIFYIKYVYNILNDQFLSIYQIGVKGTINF</sequence>